<keyword evidence="2 5" id="KW-0812">Transmembrane</keyword>
<gene>
    <name evidence="7" type="ORF">F3Y22_tig00117012pilonHSYRG00065</name>
</gene>
<comment type="caution">
    <text evidence="7">The sequence shown here is derived from an EMBL/GenBank/DDBJ whole genome shotgun (WGS) entry which is preliminary data.</text>
</comment>
<dbReference type="InterPro" id="IPR050186">
    <property type="entry name" value="TPT_transporter"/>
</dbReference>
<evidence type="ECO:0000256" key="1">
    <source>
        <dbReference type="ARBA" id="ARBA00004141"/>
    </source>
</evidence>
<evidence type="ECO:0000259" key="6">
    <source>
        <dbReference type="Pfam" id="PF03151"/>
    </source>
</evidence>
<name>A0A6A2X260_HIBSY</name>
<keyword evidence="4 5" id="KW-0472">Membrane</keyword>
<dbReference type="PANTHER" id="PTHR11132">
    <property type="entry name" value="SOLUTE CARRIER FAMILY 35"/>
    <property type="match status" value="1"/>
</dbReference>
<dbReference type="Proteomes" id="UP000436088">
    <property type="component" value="Unassembled WGS sequence"/>
</dbReference>
<evidence type="ECO:0000256" key="4">
    <source>
        <dbReference type="ARBA" id="ARBA00023136"/>
    </source>
</evidence>
<keyword evidence="8" id="KW-1185">Reference proteome</keyword>
<proteinExistence type="predicted"/>
<accession>A0A6A2X260</accession>
<evidence type="ECO:0000313" key="8">
    <source>
        <dbReference type="Proteomes" id="UP000436088"/>
    </source>
</evidence>
<comment type="subcellular location">
    <subcellularLocation>
        <location evidence="1">Membrane</location>
        <topology evidence="1">Multi-pass membrane protein</topology>
    </subcellularLocation>
</comment>
<dbReference type="AlphaFoldDB" id="A0A6A2X260"/>
<evidence type="ECO:0000313" key="7">
    <source>
        <dbReference type="EMBL" id="KAE8655956.1"/>
    </source>
</evidence>
<dbReference type="EMBL" id="VEPZ02001773">
    <property type="protein sequence ID" value="KAE8655956.1"/>
    <property type="molecule type" value="Genomic_DNA"/>
</dbReference>
<feature type="domain" description="Sugar phosphate transporter" evidence="6">
    <location>
        <begin position="14"/>
        <end position="76"/>
    </location>
</feature>
<reference evidence="7" key="1">
    <citation type="submission" date="2019-09" db="EMBL/GenBank/DDBJ databases">
        <title>Draft genome information of white flower Hibiscus syriacus.</title>
        <authorList>
            <person name="Kim Y.-M."/>
        </authorList>
    </citation>
    <scope>NUCLEOTIDE SEQUENCE [LARGE SCALE GENOMIC DNA]</scope>
    <source>
        <strain evidence="7">YM2019G1</strain>
    </source>
</reference>
<feature type="transmembrane region" description="Helical" evidence="5">
    <location>
        <begin position="125"/>
        <end position="144"/>
    </location>
</feature>
<dbReference type="Pfam" id="PF03151">
    <property type="entry name" value="TPT"/>
    <property type="match status" value="1"/>
</dbReference>
<sequence>MYVGDDWKYFFEIHAVSFNHAVEATKSFFTSVFAYLMTLKKESHLTYITLIPIVTGVIIASQTELSFHLFGLSCAFHYSNKTSMNLFMYMAPIVDVFLLPKTFIMEENMIDITLALAQDDIKICWYLLFNSTLAYFVNLTNFLVMKHANISLIFPLSILSSGLVTSYKVLNTMKELP</sequence>
<keyword evidence="3 5" id="KW-1133">Transmembrane helix</keyword>
<protein>
    <submittedName>
        <fullName evidence="7">Sugar phosphate/phosphate translocator</fullName>
    </submittedName>
</protein>
<evidence type="ECO:0000256" key="2">
    <source>
        <dbReference type="ARBA" id="ARBA00022692"/>
    </source>
</evidence>
<evidence type="ECO:0000256" key="5">
    <source>
        <dbReference type="SAM" id="Phobius"/>
    </source>
</evidence>
<feature type="transmembrane region" description="Helical" evidence="5">
    <location>
        <begin position="45"/>
        <end position="63"/>
    </location>
</feature>
<dbReference type="InterPro" id="IPR004853">
    <property type="entry name" value="Sugar_P_trans_dom"/>
</dbReference>
<feature type="transmembrane region" description="Helical" evidence="5">
    <location>
        <begin position="150"/>
        <end position="170"/>
    </location>
</feature>
<dbReference type="GO" id="GO:0016020">
    <property type="term" value="C:membrane"/>
    <property type="evidence" value="ECO:0007669"/>
    <property type="project" value="UniProtKB-SubCell"/>
</dbReference>
<evidence type="ECO:0000256" key="3">
    <source>
        <dbReference type="ARBA" id="ARBA00022989"/>
    </source>
</evidence>
<organism evidence="7 8">
    <name type="scientific">Hibiscus syriacus</name>
    <name type="common">Rose of Sharon</name>
    <dbReference type="NCBI Taxonomy" id="106335"/>
    <lineage>
        <taxon>Eukaryota</taxon>
        <taxon>Viridiplantae</taxon>
        <taxon>Streptophyta</taxon>
        <taxon>Embryophyta</taxon>
        <taxon>Tracheophyta</taxon>
        <taxon>Spermatophyta</taxon>
        <taxon>Magnoliopsida</taxon>
        <taxon>eudicotyledons</taxon>
        <taxon>Gunneridae</taxon>
        <taxon>Pentapetalae</taxon>
        <taxon>rosids</taxon>
        <taxon>malvids</taxon>
        <taxon>Malvales</taxon>
        <taxon>Malvaceae</taxon>
        <taxon>Malvoideae</taxon>
        <taxon>Hibiscus</taxon>
    </lineage>
</organism>
<feature type="transmembrane region" description="Helical" evidence="5">
    <location>
        <begin position="86"/>
        <end position="104"/>
    </location>
</feature>